<sequence>MTDKAKRDYAQERRTAIARGETGIGSKSGDAQRHRARRIVEKRVGKSALKGKDVGHKRAIKSGGSNASSNLRVETVSGNRSAGGKSGDRAGKSAGGRKGALSSS</sequence>
<evidence type="ECO:0000313" key="2">
    <source>
        <dbReference type="EMBL" id="AVZ45136.1"/>
    </source>
</evidence>
<feature type="region of interest" description="Disordered" evidence="1">
    <location>
        <begin position="1"/>
        <end position="104"/>
    </location>
</feature>
<feature type="compositionally biased region" description="Polar residues" evidence="1">
    <location>
        <begin position="63"/>
        <end position="79"/>
    </location>
</feature>
<feature type="compositionally biased region" description="Basic and acidic residues" evidence="1">
    <location>
        <begin position="1"/>
        <end position="15"/>
    </location>
</feature>
<dbReference type="Proteomes" id="UP000257884">
    <property type="component" value="Segment"/>
</dbReference>
<protein>
    <submittedName>
        <fullName evidence="2">Uncharacterized protein</fullName>
    </submittedName>
</protein>
<dbReference type="EMBL" id="MG748548">
    <property type="protein sequence ID" value="AVZ45136.1"/>
    <property type="molecule type" value="Genomic_DNA"/>
</dbReference>
<proteinExistence type="predicted"/>
<feature type="compositionally biased region" description="Basic and acidic residues" evidence="1">
    <location>
        <begin position="30"/>
        <end position="56"/>
    </location>
</feature>
<evidence type="ECO:0000256" key="1">
    <source>
        <dbReference type="SAM" id="MobiDB-lite"/>
    </source>
</evidence>
<name>A0A2Z3DSG8_9CAUD</name>
<dbReference type="RefSeq" id="YP_010672721.1">
    <property type="nucleotide sequence ID" value="NC_070979.1"/>
</dbReference>
<reference evidence="3" key="1">
    <citation type="submission" date="2018-01" db="EMBL/GenBank/DDBJ databases">
        <authorList>
            <person name="van Mierlo J.T."/>
            <person name="Hagens S."/>
            <person name="Witte S."/>
            <person name="Klamert S."/>
            <person name="van de Straat L."/>
        </authorList>
    </citation>
    <scope>NUCLEOTIDE SEQUENCE [LARGE SCALE GENOMIC DNA]</scope>
</reference>
<dbReference type="GeneID" id="77949008"/>
<organism evidence="2 3">
    <name type="scientific">Escherichia phage EP335</name>
    <dbReference type="NCBI Taxonomy" id="2070199"/>
    <lineage>
        <taxon>Viruses</taxon>
        <taxon>Duplodnaviria</taxon>
        <taxon>Heunggongvirae</taxon>
        <taxon>Uroviricota</taxon>
        <taxon>Caudoviricetes</taxon>
        <taxon>Mktvariviridae</taxon>
        <taxon>Gordonclarkvirinae</taxon>
        <taxon>Nieuwekanaalvirus</taxon>
        <taxon>Nieuwekanaalvirus EP335</taxon>
    </lineage>
</organism>
<evidence type="ECO:0000313" key="3">
    <source>
        <dbReference type="Proteomes" id="UP000257884"/>
    </source>
</evidence>
<dbReference type="KEGG" id="vg:77949008"/>
<keyword evidence="3" id="KW-1185">Reference proteome</keyword>
<accession>A0A2Z3DSG8</accession>